<evidence type="ECO:0000313" key="5">
    <source>
        <dbReference type="EMBL" id="PPK95612.1"/>
    </source>
</evidence>
<evidence type="ECO:0000259" key="3">
    <source>
        <dbReference type="Pfam" id="PF01841"/>
    </source>
</evidence>
<dbReference type="Gene3D" id="3.10.620.30">
    <property type="match status" value="1"/>
</dbReference>
<reference evidence="5 6" key="1">
    <citation type="submission" date="2018-02" db="EMBL/GenBank/DDBJ databases">
        <title>Genomic Encyclopedia of Archaeal and Bacterial Type Strains, Phase II (KMG-II): from individual species to whole genera.</title>
        <authorList>
            <person name="Goeker M."/>
        </authorList>
    </citation>
    <scope>NUCLEOTIDE SEQUENCE [LARGE SCALE GENOMIC DNA]</scope>
    <source>
        <strain evidence="5 6">DSM 16809</strain>
    </source>
</reference>
<name>A0A2S6IMX9_9FLAO</name>
<dbReference type="Pfam" id="PF01841">
    <property type="entry name" value="Transglut_core"/>
    <property type="match status" value="1"/>
</dbReference>
<dbReference type="Gene3D" id="2.60.40.3140">
    <property type="match status" value="1"/>
</dbReference>
<dbReference type="Pfam" id="PF12969">
    <property type="entry name" value="DUF3857"/>
    <property type="match status" value="1"/>
</dbReference>
<feature type="domain" description="Transglutaminase-like" evidence="3">
    <location>
        <begin position="276"/>
        <end position="346"/>
    </location>
</feature>
<dbReference type="RefSeq" id="WP_170034527.1">
    <property type="nucleotide sequence ID" value="NZ_MQVW01000002.1"/>
</dbReference>
<feature type="chain" id="PRO_5015745581" evidence="2">
    <location>
        <begin position="20"/>
        <end position="694"/>
    </location>
</feature>
<feature type="domain" description="DUF3857" evidence="4">
    <location>
        <begin position="64"/>
        <end position="225"/>
    </location>
</feature>
<keyword evidence="1" id="KW-1133">Transmembrane helix</keyword>
<evidence type="ECO:0000259" key="4">
    <source>
        <dbReference type="Pfam" id="PF12969"/>
    </source>
</evidence>
<evidence type="ECO:0000256" key="1">
    <source>
        <dbReference type="SAM" id="Phobius"/>
    </source>
</evidence>
<protein>
    <submittedName>
        <fullName evidence="5">Uncharacterized protein DUF3857</fullName>
    </submittedName>
</protein>
<dbReference type="InterPro" id="IPR024618">
    <property type="entry name" value="DUF3857"/>
</dbReference>
<dbReference type="SUPFAM" id="SSF54001">
    <property type="entry name" value="Cysteine proteinases"/>
    <property type="match status" value="1"/>
</dbReference>
<keyword evidence="2" id="KW-0732">Signal</keyword>
<accession>A0A2S6IMX9</accession>
<organism evidence="5 6">
    <name type="scientific">Nonlabens xylanidelens</name>
    <dbReference type="NCBI Taxonomy" id="191564"/>
    <lineage>
        <taxon>Bacteria</taxon>
        <taxon>Pseudomonadati</taxon>
        <taxon>Bacteroidota</taxon>
        <taxon>Flavobacteriia</taxon>
        <taxon>Flavobacteriales</taxon>
        <taxon>Flavobacteriaceae</taxon>
        <taxon>Nonlabens</taxon>
    </lineage>
</organism>
<comment type="caution">
    <text evidence="5">The sequence shown here is derived from an EMBL/GenBank/DDBJ whole genome shotgun (WGS) entry which is preliminary data.</text>
</comment>
<dbReference type="InterPro" id="IPR038765">
    <property type="entry name" value="Papain-like_cys_pep_sf"/>
</dbReference>
<dbReference type="EMBL" id="PTJE01000002">
    <property type="protein sequence ID" value="PPK95612.1"/>
    <property type="molecule type" value="Genomic_DNA"/>
</dbReference>
<keyword evidence="6" id="KW-1185">Reference proteome</keyword>
<sequence length="694" mass="80701">MKTITLSIAFLLTALFSIAQVETGIAPNWLEKVTYSPTPDVNYDDLNQGTLTLIYDHQVNIPKQESYTKYATKIFENVGVQQASTINVSYDPKYQTLKFHSIKVLRDGEVIDKLKPDNFQLMRRESDAENYMYDGTMSAVMNISDVRSDDIVEYSYTIKGFNPIHKNKFSDSYYLNSYEPIGKMSITLLSENELHIKGINNPSEPQITTVNGLKKYHWNNENTKTVTYEDYSPNWKIDYQLVIVSDYDSWKDVVKWGIDTFTLKEKPNKELLKTINNIKQENSTDGEKIAATLNFVQDDIRYLGLEDGIGAYKPFMPNQVIEQRFGDCKDKSLLMSSMLNEMGIEAYPMLVSSFLKQSITEFLPSPIFFDHCVVKVIDAAGTDLYYDPTISNQGGVYDKTHFPDYQYGLVIKPENTDLDQITSHSKNTVEVYDVYELEETGKGATLKIKTVFYDYEADAMRGYFKNNSINTITKEYKNYYSNYYYNIESTKKPEFKDDLELNKFEVTEEYKIDSLWRPMPEKDGYIMAHFTPSSIEGILYTPNKEERNDPLDLYYPSTKQHKIKVILGSRWDVNNEQEEFNCTAFDYKWDVKYNKRKNEIDLTYLLKYKKDHINPSEFKEYSKQVNKVNETLGYQIYIPSSMAVGNSFINKASKSSNTVETFMIMLLVLFVIIVIILLIVWYSQRNKKHIDPFY</sequence>
<dbReference type="AlphaFoldDB" id="A0A2S6IMX9"/>
<proteinExistence type="predicted"/>
<dbReference type="Proteomes" id="UP000239002">
    <property type="component" value="Unassembled WGS sequence"/>
</dbReference>
<keyword evidence="1" id="KW-0812">Transmembrane</keyword>
<feature type="signal peptide" evidence="2">
    <location>
        <begin position="1"/>
        <end position="19"/>
    </location>
</feature>
<keyword evidence="1" id="KW-0472">Membrane</keyword>
<feature type="transmembrane region" description="Helical" evidence="1">
    <location>
        <begin position="662"/>
        <end position="682"/>
    </location>
</feature>
<gene>
    <name evidence="5" type="ORF">LY01_01203</name>
</gene>
<evidence type="ECO:0000313" key="6">
    <source>
        <dbReference type="Proteomes" id="UP000239002"/>
    </source>
</evidence>
<dbReference type="InterPro" id="IPR002931">
    <property type="entry name" value="Transglutaminase-like"/>
</dbReference>
<evidence type="ECO:0000256" key="2">
    <source>
        <dbReference type="SAM" id="SignalP"/>
    </source>
</evidence>
<dbReference type="Gene3D" id="2.60.120.1130">
    <property type="match status" value="1"/>
</dbReference>